<evidence type="ECO:0000256" key="5">
    <source>
        <dbReference type="ARBA" id="ARBA00022880"/>
    </source>
</evidence>
<sequence length="314" mass="35049">MENDYLLDTYELSDTEPNDNTLGLQSNQNVDNAAADLGIAEEVVVKKRKPAAKLDEHRLLGVNGIPALKAKIVPRMKFKGKGHAKRDLTKILSAYQIWAHGLFPKANFMDFVQLAKRAGSTPVMRVYRRQWIEVEKKKSTSDYLDEMYASRNQGSEDHGDNTIIPEAIDNYEQRASDIIPEEESLFFSDDGMPDASNLLSTGNITVQSDPSANQSREEEQFDEQDEIWSSIHHSNQSANKSPSNPTLSTSEAQESETKSPTEAPPTNENANSDSEDISDSEIIALTEMRPTSNLTTEENEEEGQEFDLFAGMDI</sequence>
<keyword evidence="6 8" id="KW-0539">Nucleus</keyword>
<dbReference type="PANTHER" id="PTHR13220:SF11">
    <property type="entry name" value="TIMELESS-INTERACTING PROTEIN"/>
    <property type="match status" value="1"/>
</dbReference>
<comment type="function">
    <text evidence="8">Plays an important role in the control of DNA replication and the maintenance of replication fork stability.</text>
</comment>
<feature type="domain" description="Chromosome segregation in meiosis protein 3" evidence="10">
    <location>
        <begin position="53"/>
        <end position="135"/>
    </location>
</feature>
<dbReference type="InterPro" id="IPR012923">
    <property type="entry name" value="Csm3"/>
</dbReference>
<keyword evidence="4 8" id="KW-0227">DNA damage</keyword>
<dbReference type="AlphaFoldDB" id="A0A167FGC5"/>
<evidence type="ECO:0000256" key="8">
    <source>
        <dbReference type="RuleBase" id="RU366049"/>
    </source>
</evidence>
<comment type="subunit">
    <text evidence="3">Component of the fork protection complex (FPC) consisting of TOF1 and CSM3.</text>
</comment>
<dbReference type="GO" id="GO:0031298">
    <property type="term" value="C:replication fork protection complex"/>
    <property type="evidence" value="ECO:0007669"/>
    <property type="project" value="TreeGrafter"/>
</dbReference>
<evidence type="ECO:0000256" key="4">
    <source>
        <dbReference type="ARBA" id="ARBA00022763"/>
    </source>
</evidence>
<keyword evidence="7 8" id="KW-0131">Cell cycle</keyword>
<evidence type="ECO:0000256" key="6">
    <source>
        <dbReference type="ARBA" id="ARBA00023242"/>
    </source>
</evidence>
<evidence type="ECO:0000313" key="12">
    <source>
        <dbReference type="Proteomes" id="UP000189580"/>
    </source>
</evidence>
<dbReference type="InterPro" id="IPR040038">
    <property type="entry name" value="TIPIN/Csm3/Swi3"/>
</dbReference>
<feature type="compositionally biased region" description="Polar residues" evidence="9">
    <location>
        <begin position="231"/>
        <end position="266"/>
    </location>
</feature>
<organism evidence="11 12">
    <name type="scientific">Sugiyamaella lignohabitans</name>
    <dbReference type="NCBI Taxonomy" id="796027"/>
    <lineage>
        <taxon>Eukaryota</taxon>
        <taxon>Fungi</taxon>
        <taxon>Dikarya</taxon>
        <taxon>Ascomycota</taxon>
        <taxon>Saccharomycotina</taxon>
        <taxon>Dipodascomycetes</taxon>
        <taxon>Dipodascales</taxon>
        <taxon>Trichomonascaceae</taxon>
        <taxon>Sugiyamaella</taxon>
    </lineage>
</organism>
<reference evidence="11 12" key="1">
    <citation type="submission" date="2016-02" db="EMBL/GenBank/DDBJ databases">
        <title>Complete genome sequence and transcriptome regulation of the pentose utilising yeast Sugiyamaella lignohabitans.</title>
        <authorList>
            <person name="Bellasio M."/>
            <person name="Peymann A."/>
            <person name="Valli M."/>
            <person name="Sipitzky M."/>
            <person name="Graf A."/>
            <person name="Sauer M."/>
            <person name="Marx H."/>
            <person name="Mattanovich D."/>
        </authorList>
    </citation>
    <scope>NUCLEOTIDE SEQUENCE [LARGE SCALE GENOMIC DNA]</scope>
    <source>
        <strain evidence="11 12">CBS 10342</strain>
    </source>
</reference>
<dbReference type="Pfam" id="PF07962">
    <property type="entry name" value="Swi3"/>
    <property type="match status" value="1"/>
</dbReference>
<dbReference type="GeneID" id="30034852"/>
<protein>
    <recommendedName>
        <fullName evidence="8">Chromosome segregation in meiosis protein</fullName>
    </recommendedName>
</protein>
<dbReference type="GO" id="GO:0043111">
    <property type="term" value="P:replication fork arrest"/>
    <property type="evidence" value="ECO:0007669"/>
    <property type="project" value="TreeGrafter"/>
</dbReference>
<dbReference type="GO" id="GO:0031297">
    <property type="term" value="P:replication fork processing"/>
    <property type="evidence" value="ECO:0007669"/>
    <property type="project" value="UniProtKB-UniRule"/>
</dbReference>
<evidence type="ECO:0000259" key="10">
    <source>
        <dbReference type="Pfam" id="PF07962"/>
    </source>
</evidence>
<evidence type="ECO:0000256" key="7">
    <source>
        <dbReference type="ARBA" id="ARBA00023306"/>
    </source>
</evidence>
<dbReference type="EMBL" id="CP014503">
    <property type="protein sequence ID" value="ANB15265.1"/>
    <property type="molecule type" value="Genomic_DNA"/>
</dbReference>
<evidence type="ECO:0000313" key="11">
    <source>
        <dbReference type="EMBL" id="ANB15265.1"/>
    </source>
</evidence>
<feature type="compositionally biased region" description="Polar residues" evidence="9">
    <location>
        <begin position="197"/>
        <end position="214"/>
    </location>
</feature>
<evidence type="ECO:0000256" key="3">
    <source>
        <dbReference type="ARBA" id="ARBA00011217"/>
    </source>
</evidence>
<dbReference type="GO" id="GO:0003677">
    <property type="term" value="F:DNA binding"/>
    <property type="evidence" value="ECO:0007669"/>
    <property type="project" value="TreeGrafter"/>
</dbReference>
<gene>
    <name evidence="11" type="primary">CSM3</name>
    <name evidence="11" type="ORF">AWJ20_2891</name>
</gene>
<keyword evidence="5" id="KW-0236">DNA replication inhibitor</keyword>
<evidence type="ECO:0000256" key="2">
    <source>
        <dbReference type="ARBA" id="ARBA00006075"/>
    </source>
</evidence>
<dbReference type="OrthoDB" id="437078at2759"/>
<dbReference type="RefSeq" id="XP_018737742.1">
    <property type="nucleotide sequence ID" value="XM_018879866.1"/>
</dbReference>
<accession>A0A167FGC5</accession>
<dbReference type="KEGG" id="slb:AWJ20_2891"/>
<comment type="similarity">
    <text evidence="2 8">Belongs to the CSM3 family.</text>
</comment>
<evidence type="ECO:0000256" key="1">
    <source>
        <dbReference type="ARBA" id="ARBA00004123"/>
    </source>
</evidence>
<keyword evidence="12" id="KW-1185">Reference proteome</keyword>
<dbReference type="PANTHER" id="PTHR13220">
    <property type="entry name" value="TIMELESS INTERACTING-RELATED"/>
    <property type="match status" value="1"/>
</dbReference>
<dbReference type="GO" id="GO:0000076">
    <property type="term" value="P:DNA replication checkpoint signaling"/>
    <property type="evidence" value="ECO:0007669"/>
    <property type="project" value="UniProtKB-UniRule"/>
</dbReference>
<evidence type="ECO:0000256" key="9">
    <source>
        <dbReference type="SAM" id="MobiDB-lite"/>
    </source>
</evidence>
<proteinExistence type="inferred from homology"/>
<dbReference type="Proteomes" id="UP000189580">
    <property type="component" value="Chromosome b"/>
</dbReference>
<name>A0A167FGC5_9ASCO</name>
<dbReference type="GO" id="GO:0006974">
    <property type="term" value="P:DNA damage response"/>
    <property type="evidence" value="ECO:0007669"/>
    <property type="project" value="UniProtKB-KW"/>
</dbReference>
<feature type="region of interest" description="Disordered" evidence="9">
    <location>
        <begin position="186"/>
        <end position="314"/>
    </location>
</feature>
<comment type="subcellular location">
    <subcellularLocation>
        <location evidence="1 8">Nucleus</location>
    </subcellularLocation>
</comment>